<dbReference type="Proteomes" id="UP000019205">
    <property type="component" value="Chromosome"/>
</dbReference>
<dbReference type="eggNOG" id="ENOG5033IB0">
    <property type="taxonomic scope" value="Bacteria"/>
</dbReference>
<organism evidence="2 3">
    <name type="scientific">Congregibacter litoralis KT71</name>
    <dbReference type="NCBI Taxonomy" id="314285"/>
    <lineage>
        <taxon>Bacteria</taxon>
        <taxon>Pseudomonadati</taxon>
        <taxon>Pseudomonadota</taxon>
        <taxon>Gammaproteobacteria</taxon>
        <taxon>Cellvibrionales</taxon>
        <taxon>Halieaceae</taxon>
        <taxon>Congregibacter</taxon>
    </lineage>
</organism>
<gene>
    <name evidence="2" type="ORF">KT71_002883</name>
</gene>
<feature type="signal peptide" evidence="1">
    <location>
        <begin position="1"/>
        <end position="18"/>
    </location>
</feature>
<sequence>MRLCFVCVLLVAASAANSRVQEIADLSLTDIAMASYNRYGPVIYYNPDICFDVGPLVCEFFRAHEYGHHYRGHLKREYFEANQYNRTWLRRGYEKEADCWAAANTHPKISLAAISFFVSLQGPTRPSWYHPTGYQRAQVISACAEL</sequence>
<comment type="caution">
    <text evidence="2">The sequence shown here is derived from an EMBL/GenBank/DDBJ whole genome shotgun (WGS) entry which is preliminary data.</text>
</comment>
<name>V7HSY3_9GAMM</name>
<reference evidence="2 3" key="1">
    <citation type="journal article" date="2007" name="Proc. Natl. Acad. Sci. U.S.A.">
        <title>Characterization of a marine gammaproteobacterium capable of aerobic anoxygenic photosynthesis.</title>
        <authorList>
            <person name="Fuchs B.M."/>
            <person name="Spring S."/>
            <person name="Teeling H."/>
            <person name="Quast C."/>
            <person name="Wulf J."/>
            <person name="Schattenhofer M."/>
            <person name="Yan S."/>
            <person name="Ferriera S."/>
            <person name="Johnson J."/>
            <person name="Glockner F.O."/>
            <person name="Amann R."/>
        </authorList>
    </citation>
    <scope>NUCLEOTIDE SEQUENCE [LARGE SCALE GENOMIC DNA]</scope>
    <source>
        <strain evidence="2">KT71</strain>
    </source>
</reference>
<feature type="chain" id="PRO_5004762210" evidence="1">
    <location>
        <begin position="19"/>
        <end position="146"/>
    </location>
</feature>
<keyword evidence="3" id="KW-1185">Reference proteome</keyword>
<dbReference type="EMBL" id="AAOA02000003">
    <property type="protein sequence ID" value="ESZ89341.1"/>
    <property type="molecule type" value="Genomic_DNA"/>
</dbReference>
<evidence type="ECO:0000313" key="3">
    <source>
        <dbReference type="Proteomes" id="UP000019205"/>
    </source>
</evidence>
<dbReference type="STRING" id="314285.KT71_002883"/>
<reference evidence="2 3" key="2">
    <citation type="journal article" date="2009" name="PLoS ONE">
        <title>The photosynthetic apparatus and its regulation in the aerobic gammaproteobacterium Congregibacter litoralis gen. nov., sp. nov.</title>
        <authorList>
            <person name="Spring S."/>
            <person name="Lunsdorf H."/>
            <person name="Fuchs B.M."/>
            <person name="Tindall B.J."/>
        </authorList>
    </citation>
    <scope>NUCLEOTIDE SEQUENCE [LARGE SCALE GENOMIC DNA]</scope>
    <source>
        <strain evidence="2">KT71</strain>
    </source>
</reference>
<evidence type="ECO:0000313" key="2">
    <source>
        <dbReference type="EMBL" id="ESZ89341.1"/>
    </source>
</evidence>
<keyword evidence="1" id="KW-0732">Signal</keyword>
<protein>
    <submittedName>
        <fullName evidence="2">Uncharacterized protein</fullName>
    </submittedName>
</protein>
<dbReference type="HOGENOM" id="CLU_1774222_0_0_6"/>
<evidence type="ECO:0000256" key="1">
    <source>
        <dbReference type="SAM" id="SignalP"/>
    </source>
</evidence>
<dbReference type="AlphaFoldDB" id="V7HSY3"/>
<proteinExistence type="predicted"/>
<accession>V7HSY3</accession>